<reference evidence="2" key="1">
    <citation type="submission" date="2021-02" db="EMBL/GenBank/DDBJ databases">
        <authorList>
            <person name="Nowell W R."/>
        </authorList>
    </citation>
    <scope>NUCLEOTIDE SEQUENCE</scope>
</reference>
<dbReference type="PANTHER" id="PTHR21301:SF10">
    <property type="entry name" value="REVERSE TRANSCRIPTASE DOMAIN-CONTAINING PROTEIN"/>
    <property type="match status" value="1"/>
</dbReference>
<gene>
    <name evidence="2" type="ORF">UJA718_LOCUS27598</name>
</gene>
<keyword evidence="3" id="KW-1185">Reference proteome</keyword>
<proteinExistence type="predicted"/>
<evidence type="ECO:0000313" key="2">
    <source>
        <dbReference type="EMBL" id="CAF4520756.1"/>
    </source>
</evidence>
<organism evidence="2 3">
    <name type="scientific">Rotaria socialis</name>
    <dbReference type="NCBI Taxonomy" id="392032"/>
    <lineage>
        <taxon>Eukaryota</taxon>
        <taxon>Metazoa</taxon>
        <taxon>Spiralia</taxon>
        <taxon>Gnathifera</taxon>
        <taxon>Rotifera</taxon>
        <taxon>Eurotatoria</taxon>
        <taxon>Bdelloidea</taxon>
        <taxon>Philodinida</taxon>
        <taxon>Philodinidae</taxon>
        <taxon>Rotaria</taxon>
    </lineage>
</organism>
<evidence type="ECO:0000313" key="3">
    <source>
        <dbReference type="Proteomes" id="UP000663873"/>
    </source>
</evidence>
<dbReference type="EMBL" id="CAJOBP010007738">
    <property type="protein sequence ID" value="CAF4520756.1"/>
    <property type="molecule type" value="Genomic_DNA"/>
</dbReference>
<dbReference type="InterPro" id="IPR000477">
    <property type="entry name" value="RT_dom"/>
</dbReference>
<dbReference type="PANTHER" id="PTHR21301">
    <property type="entry name" value="REVERSE TRANSCRIPTASE"/>
    <property type="match status" value="1"/>
</dbReference>
<protein>
    <recommendedName>
        <fullName evidence="1">Reverse transcriptase domain-containing protein</fullName>
    </recommendedName>
</protein>
<comment type="caution">
    <text evidence="2">The sequence shown here is derived from an EMBL/GenBank/DDBJ whole genome shotgun (WGS) entry which is preliminary data.</text>
</comment>
<dbReference type="Proteomes" id="UP000663873">
    <property type="component" value="Unassembled WGS sequence"/>
</dbReference>
<name>A0A820WPD4_9BILA</name>
<feature type="domain" description="Reverse transcriptase" evidence="1">
    <location>
        <begin position="283"/>
        <end position="504"/>
    </location>
</feature>
<evidence type="ECO:0000259" key="1">
    <source>
        <dbReference type="PROSITE" id="PS50878"/>
    </source>
</evidence>
<dbReference type="PROSITE" id="PS50878">
    <property type="entry name" value="RT_POL"/>
    <property type="match status" value="1"/>
</dbReference>
<feature type="non-terminal residue" evidence="2">
    <location>
        <position position="1"/>
    </location>
</feature>
<accession>A0A820WPD4</accession>
<sequence length="504" mass="59057">EDYNRLTTNITQASADISNLQVQLATYWPQILASGINSTISTATTNANRIREPGDRLKKFIFKYIRNCTQPFKRMAKYKESFPKEENNAIIIDAEDDSGYIEFKRYSELREKRYNLEAEQSLYFFRGTRFIYNDPKAPSRRRTTELAVLKQKIETRFFEKKVSPGKAVGQFIAELDSLLKNLHDTPARKISRQHEQQYEQQREIISYDILLHTIHLNQCQTTKCSIGTEKKKNYPRLVKRLKQKLRSASIVLQKRDKSKVFHLERTNKYLLNLRLKHWITQRQYEQLSVKPNEVKLAHLYYLPKVHKLGTPLRPIVSGLKHPTIKISKLLDGLLRPFFDGMVSNTTVTSGTEVIKLLQEWSKRNIRQETLLCTMDVMDLYTMIPQTEGFLSIKKMLDYLNIKQIDGLKMETIMRLCRFVIQNNYFSYNGKYYHQVRGCAMGSPLTLTIANCYMFFFERDIVKQISNSNGFYIRYIDGIFITINWPTQHLSKQSIDGINSTLTLN</sequence>
<dbReference type="AlphaFoldDB" id="A0A820WPD4"/>